<dbReference type="RefSeq" id="WP_118147828.1">
    <property type="nucleotide sequence ID" value="NZ_CACRUT010000008.1"/>
</dbReference>
<dbReference type="AlphaFoldDB" id="A0A6N2ZWL7"/>
<keyword evidence="1 4" id="KW-0328">Glycosyltransferase</keyword>
<dbReference type="PANTHER" id="PTHR22916">
    <property type="entry name" value="GLYCOSYLTRANSFERASE"/>
    <property type="match status" value="1"/>
</dbReference>
<name>A0A6N2ZWL7_9BACT</name>
<dbReference type="CDD" id="cd00761">
    <property type="entry name" value="Glyco_tranf_GTA_type"/>
    <property type="match status" value="1"/>
</dbReference>
<evidence type="ECO:0000256" key="1">
    <source>
        <dbReference type="ARBA" id="ARBA00022676"/>
    </source>
</evidence>
<dbReference type="InterPro" id="IPR029044">
    <property type="entry name" value="Nucleotide-diphossugar_trans"/>
</dbReference>
<dbReference type="EMBL" id="CACRUT010000008">
    <property type="protein sequence ID" value="VYT83914.1"/>
    <property type="molecule type" value="Genomic_DNA"/>
</dbReference>
<organism evidence="4">
    <name type="scientific">Paraprevotella clara</name>
    <dbReference type="NCBI Taxonomy" id="454154"/>
    <lineage>
        <taxon>Bacteria</taxon>
        <taxon>Pseudomonadati</taxon>
        <taxon>Bacteroidota</taxon>
        <taxon>Bacteroidia</taxon>
        <taxon>Bacteroidales</taxon>
        <taxon>Prevotellaceae</taxon>
        <taxon>Paraprevotella</taxon>
    </lineage>
</organism>
<dbReference type="SUPFAM" id="SSF53448">
    <property type="entry name" value="Nucleotide-diphospho-sugar transferases"/>
    <property type="match status" value="1"/>
</dbReference>
<dbReference type="InterPro" id="IPR001173">
    <property type="entry name" value="Glyco_trans_2-like"/>
</dbReference>
<dbReference type="GO" id="GO:0016758">
    <property type="term" value="F:hexosyltransferase activity"/>
    <property type="evidence" value="ECO:0007669"/>
    <property type="project" value="UniProtKB-ARBA"/>
</dbReference>
<gene>
    <name evidence="4" type="primary">epsJ_2</name>
    <name evidence="4" type="ORF">PCLFYP37_01263</name>
</gene>
<proteinExistence type="predicted"/>
<evidence type="ECO:0000259" key="3">
    <source>
        <dbReference type="Pfam" id="PF00535"/>
    </source>
</evidence>
<dbReference type="Pfam" id="PF00535">
    <property type="entry name" value="Glycos_transf_2"/>
    <property type="match status" value="1"/>
</dbReference>
<feature type="domain" description="Glycosyltransferase 2-like" evidence="3">
    <location>
        <begin position="4"/>
        <end position="114"/>
    </location>
</feature>
<dbReference type="Gene3D" id="3.90.550.10">
    <property type="entry name" value="Spore Coat Polysaccharide Biosynthesis Protein SpsA, Chain A"/>
    <property type="match status" value="1"/>
</dbReference>
<evidence type="ECO:0000313" key="4">
    <source>
        <dbReference type="EMBL" id="VYT83914.1"/>
    </source>
</evidence>
<dbReference type="EC" id="2.4.-.-" evidence="4"/>
<reference evidence="4" key="1">
    <citation type="submission" date="2019-11" db="EMBL/GenBank/DDBJ databases">
        <authorList>
            <person name="Feng L."/>
        </authorList>
    </citation>
    <scope>NUCLEOTIDE SEQUENCE</scope>
    <source>
        <strain evidence="4">PclaraLFYP37</strain>
    </source>
</reference>
<evidence type="ECO:0000256" key="2">
    <source>
        <dbReference type="ARBA" id="ARBA00022679"/>
    </source>
</evidence>
<protein>
    <submittedName>
        <fullName evidence="4">Putative glycosyltransferase EpsJ</fullName>
        <ecNumber evidence="4">2.4.-.-</ecNumber>
    </submittedName>
</protein>
<accession>A0A6N2ZWL7</accession>
<sequence length="312" mass="36104">MKLTIIIPVYKVEAYLDFCLKSIARQNVEDYEVILVDDGSPDRSGALCDAWVRKDGRFRVIHCPENRGLSAARNRGLDEAHGEYVTFVDSDDYISPHTLQANMELLALHPEADVLEYPVCVYHGTAKAYRYTPGTCEITDYTGWAHRKGYIHSYAWNKIYKRSLWKSLRFPEGRWYEDVFTIPAVLRQARYILRSDKGLYYYCSRQGSISNTFCDKGINDLLQANLTLYRTLSDNTNLNDKDLDDAYLHLCDHQIIRIQFGGSLCIPERKIPLRRALFARRPLNYRIKAILKALSGNRYCGIVARTRKVLKR</sequence>
<dbReference type="PANTHER" id="PTHR22916:SF51">
    <property type="entry name" value="GLYCOSYLTRANSFERASE EPSH-RELATED"/>
    <property type="match status" value="1"/>
</dbReference>
<keyword evidence="2 4" id="KW-0808">Transferase</keyword>